<dbReference type="Gene3D" id="3.10.450.100">
    <property type="entry name" value="NTF2-like, domain 1"/>
    <property type="match status" value="1"/>
</dbReference>
<protein>
    <recommendedName>
        <fullName evidence="4">serine-type D-Ala-D-Ala carboxypeptidase</fullName>
        <ecNumber evidence="4">3.4.16.4</ecNumber>
    </recommendedName>
</protein>
<keyword evidence="11" id="KW-1185">Reference proteome</keyword>
<evidence type="ECO:0000256" key="4">
    <source>
        <dbReference type="ARBA" id="ARBA00012448"/>
    </source>
</evidence>
<dbReference type="GO" id="GO:0016740">
    <property type="term" value="F:transferase activity"/>
    <property type="evidence" value="ECO:0007669"/>
    <property type="project" value="UniProtKB-KW"/>
</dbReference>
<dbReference type="PROSITE" id="PS51257">
    <property type="entry name" value="PROKAR_LIPOPROTEIN"/>
    <property type="match status" value="1"/>
</dbReference>
<feature type="domain" description="NTF2-like N-terminal transpeptidase" evidence="9">
    <location>
        <begin position="30"/>
        <end position="163"/>
    </location>
</feature>
<dbReference type="GO" id="GO:0008658">
    <property type="term" value="F:penicillin binding"/>
    <property type="evidence" value="ECO:0007669"/>
    <property type="project" value="InterPro"/>
</dbReference>
<dbReference type="GO" id="GO:0046677">
    <property type="term" value="P:response to antibiotic"/>
    <property type="evidence" value="ECO:0007669"/>
    <property type="project" value="InterPro"/>
</dbReference>
<dbReference type="UniPathway" id="UPA00219"/>
<dbReference type="PANTHER" id="PTHR30627:SF25">
    <property type="entry name" value="PENICILLIN-BINDING PROTEIN 3"/>
    <property type="match status" value="1"/>
</dbReference>
<keyword evidence="5" id="KW-0472">Membrane</keyword>
<dbReference type="GO" id="GO:0071555">
    <property type="term" value="P:cell wall organization"/>
    <property type="evidence" value="ECO:0007669"/>
    <property type="project" value="TreeGrafter"/>
</dbReference>
<comment type="caution">
    <text evidence="10">The sequence shown here is derived from an EMBL/GenBank/DDBJ whole genome shotgun (WGS) entry which is preliminary data.</text>
</comment>
<evidence type="ECO:0000259" key="9">
    <source>
        <dbReference type="Pfam" id="PF05223"/>
    </source>
</evidence>
<organism evidence="10 11">
    <name type="scientific">Halalkalibacillus sediminis</name>
    <dbReference type="NCBI Taxonomy" id="2018042"/>
    <lineage>
        <taxon>Bacteria</taxon>
        <taxon>Bacillati</taxon>
        <taxon>Bacillota</taxon>
        <taxon>Bacilli</taxon>
        <taxon>Bacillales</taxon>
        <taxon>Bacillaceae</taxon>
        <taxon>Halalkalibacillus</taxon>
    </lineage>
</organism>
<dbReference type="GO" id="GO:0071972">
    <property type="term" value="F:peptidoglycan L,D-transpeptidase activity"/>
    <property type="evidence" value="ECO:0007669"/>
    <property type="project" value="TreeGrafter"/>
</dbReference>
<dbReference type="Pfam" id="PF03717">
    <property type="entry name" value="PBP_dimer"/>
    <property type="match status" value="1"/>
</dbReference>
<dbReference type="Gene3D" id="3.40.710.10">
    <property type="entry name" value="DD-peptidase/beta-lactamase superfamily"/>
    <property type="match status" value="1"/>
</dbReference>
<dbReference type="InterPro" id="IPR001460">
    <property type="entry name" value="PCN-bd_Tpept"/>
</dbReference>
<evidence type="ECO:0000313" key="10">
    <source>
        <dbReference type="EMBL" id="PKR78781.1"/>
    </source>
</evidence>
<evidence type="ECO:0000256" key="6">
    <source>
        <dbReference type="ARBA" id="ARBA00034000"/>
    </source>
</evidence>
<gene>
    <name evidence="10" type="ORF">CEY16_03230</name>
</gene>
<dbReference type="SUPFAM" id="SSF56519">
    <property type="entry name" value="Penicillin binding protein dimerisation domain"/>
    <property type="match status" value="1"/>
</dbReference>
<comment type="pathway">
    <text evidence="2">Cell wall biogenesis; peptidoglycan biosynthesis.</text>
</comment>
<dbReference type="AlphaFoldDB" id="A0A2I0QWR4"/>
<feature type="domain" description="Penicillin-binding protein dimerisation" evidence="8">
    <location>
        <begin position="172"/>
        <end position="332"/>
    </location>
</feature>
<dbReference type="GO" id="GO:0009002">
    <property type="term" value="F:serine-type D-Ala-D-Ala carboxypeptidase activity"/>
    <property type="evidence" value="ECO:0007669"/>
    <property type="project" value="UniProtKB-EC"/>
</dbReference>
<dbReference type="SUPFAM" id="SSF56601">
    <property type="entry name" value="beta-lactamase/transpeptidase-like"/>
    <property type="match status" value="1"/>
</dbReference>
<dbReference type="GO" id="GO:0005886">
    <property type="term" value="C:plasma membrane"/>
    <property type="evidence" value="ECO:0007669"/>
    <property type="project" value="TreeGrafter"/>
</dbReference>
<dbReference type="EMBL" id="PJNH01000001">
    <property type="protein sequence ID" value="PKR78781.1"/>
    <property type="molecule type" value="Genomic_DNA"/>
</dbReference>
<evidence type="ECO:0000259" key="7">
    <source>
        <dbReference type="Pfam" id="PF00905"/>
    </source>
</evidence>
<comment type="subcellular location">
    <subcellularLocation>
        <location evidence="1">Membrane</location>
    </subcellularLocation>
</comment>
<name>A0A2I0QWR4_9BACI</name>
<dbReference type="Gene3D" id="3.90.1310.10">
    <property type="entry name" value="Penicillin-binding protein 2a (Domain 2)"/>
    <property type="match status" value="1"/>
</dbReference>
<evidence type="ECO:0000256" key="2">
    <source>
        <dbReference type="ARBA" id="ARBA00004752"/>
    </source>
</evidence>
<dbReference type="Pfam" id="PF05223">
    <property type="entry name" value="MecA_N"/>
    <property type="match status" value="1"/>
</dbReference>
<accession>A0A2I0QWR4</accession>
<dbReference type="Proteomes" id="UP000243524">
    <property type="component" value="Unassembled WGS sequence"/>
</dbReference>
<reference evidence="10 11" key="1">
    <citation type="submission" date="2017-06" db="EMBL/GenBank/DDBJ databases">
        <title>the draft geome sequence of Illustriluteabacillus marina B3227.</title>
        <authorList>
            <person name="He R.-H."/>
            <person name="Du Z.-J."/>
        </authorList>
    </citation>
    <scope>NUCLEOTIDE SEQUENCE [LARGE SCALE GENOMIC DNA]</scope>
    <source>
        <strain evidence="10 11">B3227</strain>
    </source>
</reference>
<evidence type="ECO:0000256" key="5">
    <source>
        <dbReference type="ARBA" id="ARBA00023136"/>
    </source>
</evidence>
<sequence>MKKILVLVLISILFVACSPEEEDEPEFANPYDKTEEYISLWEEQKFETMFEDHLTNRTLSDFSREDFVERYEHLYEVLEVDKLDISINNREELDQETLETMESYEIPIQISFETLAGPIDYQKHIDLEKVFPSTEDGGEPSPEDAIWKLEWDTSFILPNLQDEDEVRYRINEAQRGEIIDRNGNLLATNGEVFEVGVVLENFDESTLPELASILGVSEEYIQNKYNQSWVQDHYFVPIKKLMLEDESVVDDATSISGVTSQVSVGRVYPYGKVAGHLTGYVGPVSQEELEDLEGEGYDSDDVIGKRGLEQLYEDQLRGEEGAEIFLIKPDGAEETVVADDSTSGESIQITIDMGLQERLYNLVQEERGTAVSLNPTNGQVMSLLSFPAFDPNEFVLGMTSSRYQEISEDEGSPLINRFSSTYSPGSAMKLITSTIGFRTGKLDPDEMKTIESDKWQNNDSWGNYEVTRVSNPHSEINLERAITYSDNIYFAMLGVDIGADTFEEQMTELGFSESLPFEYPVTTSQISNDGELDNEVLLADTSYGQGQMLINFVHLSSLYGGIVNDGVLMSPTLLLDQESKVWMDEMITADQASLLQNNLRKVVTDGSATGVNLEGRSIAGKTGTAELKTSFEDTSGVQNGIFVSYDQENPEFVLSMVIEGVEDRGGSAHTVDLVKEFYESQNN</sequence>
<feature type="domain" description="Penicillin-binding protein transpeptidase" evidence="7">
    <location>
        <begin position="368"/>
        <end position="676"/>
    </location>
</feature>
<evidence type="ECO:0000313" key="11">
    <source>
        <dbReference type="Proteomes" id="UP000243524"/>
    </source>
</evidence>
<dbReference type="InterPro" id="IPR012338">
    <property type="entry name" value="Beta-lactam/transpept-like"/>
</dbReference>
<dbReference type="PANTHER" id="PTHR30627">
    <property type="entry name" value="PEPTIDOGLYCAN D,D-TRANSPEPTIDASE"/>
    <property type="match status" value="1"/>
</dbReference>
<dbReference type="SUPFAM" id="SSF54427">
    <property type="entry name" value="NTF2-like"/>
    <property type="match status" value="1"/>
</dbReference>
<comment type="similarity">
    <text evidence="3">Belongs to the transpeptidase family.</text>
</comment>
<dbReference type="GO" id="GO:0009252">
    <property type="term" value="P:peptidoglycan biosynthetic process"/>
    <property type="evidence" value="ECO:0007669"/>
    <property type="project" value="UniProtKB-UniPathway"/>
</dbReference>
<keyword evidence="10" id="KW-0808">Transferase</keyword>
<dbReference type="EC" id="3.4.16.4" evidence="4"/>
<dbReference type="InterPro" id="IPR005311">
    <property type="entry name" value="PBP_dimer"/>
</dbReference>
<dbReference type="InterPro" id="IPR036138">
    <property type="entry name" value="PBP_dimer_sf"/>
</dbReference>
<dbReference type="InterPro" id="IPR007887">
    <property type="entry name" value="MecA_N"/>
</dbReference>
<dbReference type="InterPro" id="IPR050515">
    <property type="entry name" value="Beta-lactam/transpept"/>
</dbReference>
<evidence type="ECO:0000259" key="8">
    <source>
        <dbReference type="Pfam" id="PF03717"/>
    </source>
</evidence>
<evidence type="ECO:0000256" key="3">
    <source>
        <dbReference type="ARBA" id="ARBA00007171"/>
    </source>
</evidence>
<comment type="catalytic activity">
    <reaction evidence="6">
        <text>Preferential cleavage: (Ac)2-L-Lys-D-Ala-|-D-Ala. Also transpeptidation of peptidyl-alanyl moieties that are N-acyl substituents of D-alanine.</text>
        <dbReference type="EC" id="3.4.16.4"/>
    </reaction>
</comment>
<dbReference type="OrthoDB" id="9766847at2"/>
<dbReference type="RefSeq" id="WP_101330525.1">
    <property type="nucleotide sequence ID" value="NZ_PJNH01000001.1"/>
</dbReference>
<evidence type="ECO:0000256" key="1">
    <source>
        <dbReference type="ARBA" id="ARBA00004370"/>
    </source>
</evidence>
<dbReference type="InterPro" id="IPR032710">
    <property type="entry name" value="NTF2-like_dom_sf"/>
</dbReference>
<proteinExistence type="inferred from homology"/>
<dbReference type="Gene3D" id="3.30.1390.30">
    <property type="entry name" value="Penicillin-binding protein 2a, domain 3"/>
    <property type="match status" value="1"/>
</dbReference>
<dbReference type="Pfam" id="PF00905">
    <property type="entry name" value="Transpeptidase"/>
    <property type="match status" value="1"/>
</dbReference>